<keyword evidence="2" id="KW-1185">Reference proteome</keyword>
<protein>
    <recommendedName>
        <fullName evidence="3">PPM-type phosphatase domain-containing protein</fullName>
    </recommendedName>
</protein>
<dbReference type="EMBL" id="CAJJDN010000011">
    <property type="protein sequence ID" value="CAD8057745.1"/>
    <property type="molecule type" value="Genomic_DNA"/>
</dbReference>
<reference evidence="1" key="1">
    <citation type="submission" date="2021-01" db="EMBL/GenBank/DDBJ databases">
        <authorList>
            <consortium name="Genoscope - CEA"/>
            <person name="William W."/>
        </authorList>
    </citation>
    <scope>NUCLEOTIDE SEQUENCE</scope>
</reference>
<organism evidence="1 2">
    <name type="scientific">Paramecium sonneborni</name>
    <dbReference type="NCBI Taxonomy" id="65129"/>
    <lineage>
        <taxon>Eukaryota</taxon>
        <taxon>Sar</taxon>
        <taxon>Alveolata</taxon>
        <taxon>Ciliophora</taxon>
        <taxon>Intramacronucleata</taxon>
        <taxon>Oligohymenophorea</taxon>
        <taxon>Peniculida</taxon>
        <taxon>Parameciidae</taxon>
        <taxon>Paramecium</taxon>
    </lineage>
</organism>
<evidence type="ECO:0000313" key="2">
    <source>
        <dbReference type="Proteomes" id="UP000692954"/>
    </source>
</evidence>
<sequence length="116" mass="13535">MMVMEDLVIYFLHSRNLIQKVQKSFGVKMNIKAGIIAVSVKEEVLLTKQDHHFILLGKDGQFEYLNGDDICKLIGRYYPLEIEKAAEILILEAQKFWKQSSLDTHDIKFILIFKFT</sequence>
<proteinExistence type="predicted"/>
<dbReference type="AlphaFoldDB" id="A0A8S1KV34"/>
<comment type="caution">
    <text evidence="1">The sequence shown here is derived from an EMBL/GenBank/DDBJ whole genome shotgun (WGS) entry which is preliminary data.</text>
</comment>
<evidence type="ECO:0000313" key="1">
    <source>
        <dbReference type="EMBL" id="CAD8057745.1"/>
    </source>
</evidence>
<dbReference type="Proteomes" id="UP000692954">
    <property type="component" value="Unassembled WGS sequence"/>
</dbReference>
<accession>A0A8S1KV34</accession>
<name>A0A8S1KV34_9CILI</name>
<gene>
    <name evidence="1" type="ORF">PSON_ATCC_30995.1.T0110371</name>
</gene>
<evidence type="ECO:0008006" key="3">
    <source>
        <dbReference type="Google" id="ProtNLM"/>
    </source>
</evidence>